<organism evidence="2 3">
    <name type="scientific">Saccharopolyspora dendranthemae</name>
    <dbReference type="NCBI Taxonomy" id="1181886"/>
    <lineage>
        <taxon>Bacteria</taxon>
        <taxon>Bacillati</taxon>
        <taxon>Actinomycetota</taxon>
        <taxon>Actinomycetes</taxon>
        <taxon>Pseudonocardiales</taxon>
        <taxon>Pseudonocardiaceae</taxon>
        <taxon>Saccharopolyspora</taxon>
    </lineage>
</organism>
<comment type="caution">
    <text evidence="2">The sequence shown here is derived from an EMBL/GenBank/DDBJ whole genome shotgun (WGS) entry which is preliminary data.</text>
</comment>
<evidence type="ECO:0000313" key="2">
    <source>
        <dbReference type="EMBL" id="TWF93419.1"/>
    </source>
</evidence>
<feature type="region of interest" description="Disordered" evidence="1">
    <location>
        <begin position="47"/>
        <end position="88"/>
    </location>
</feature>
<proteinExistence type="predicted"/>
<name>A0A561U224_9PSEU</name>
<sequence>MITRMPVKTVRDYLDGTITPQTLVEQMSTNEHMVDLFSGVTKFINTEHTDEEPPQPTEARPSNTPKWEEDDGDFSDETWLQDGLTYDD</sequence>
<evidence type="ECO:0000256" key="1">
    <source>
        <dbReference type="SAM" id="MobiDB-lite"/>
    </source>
</evidence>
<protein>
    <submittedName>
        <fullName evidence="2">Uncharacterized protein</fullName>
    </submittedName>
</protein>
<dbReference type="EMBL" id="VIWX01000005">
    <property type="protein sequence ID" value="TWF93419.1"/>
    <property type="molecule type" value="Genomic_DNA"/>
</dbReference>
<evidence type="ECO:0000313" key="3">
    <source>
        <dbReference type="Proteomes" id="UP000316184"/>
    </source>
</evidence>
<keyword evidence="3" id="KW-1185">Reference proteome</keyword>
<dbReference type="AlphaFoldDB" id="A0A561U224"/>
<dbReference type="Proteomes" id="UP000316184">
    <property type="component" value="Unassembled WGS sequence"/>
</dbReference>
<accession>A0A561U224</accession>
<reference evidence="2 3" key="1">
    <citation type="submission" date="2019-06" db="EMBL/GenBank/DDBJ databases">
        <title>Sequencing the genomes of 1000 actinobacteria strains.</title>
        <authorList>
            <person name="Klenk H.-P."/>
        </authorList>
    </citation>
    <scope>NUCLEOTIDE SEQUENCE [LARGE SCALE GENOMIC DNA]</scope>
    <source>
        <strain evidence="2 3">DSM 46699</strain>
    </source>
</reference>
<gene>
    <name evidence="2" type="ORF">FHU35_15263</name>
</gene>
<dbReference type="RefSeq" id="WP_145743186.1">
    <property type="nucleotide sequence ID" value="NZ_VIWX01000005.1"/>
</dbReference>